<reference evidence="2 3" key="1">
    <citation type="submission" date="2023-07" db="EMBL/GenBank/DDBJ databases">
        <title>Genomic Encyclopedia of Type Strains, Phase IV (KMG-IV): sequencing the most valuable type-strain genomes for metagenomic binning, comparative biology and taxonomic classification.</title>
        <authorList>
            <person name="Goeker M."/>
        </authorList>
    </citation>
    <scope>NUCLEOTIDE SEQUENCE [LARGE SCALE GENOMIC DNA]</scope>
    <source>
        <strain evidence="2 3">B1-1</strain>
    </source>
</reference>
<dbReference type="EMBL" id="JAUSWJ010000001">
    <property type="protein sequence ID" value="MDQ0517964.1"/>
    <property type="molecule type" value="Genomic_DNA"/>
</dbReference>
<gene>
    <name evidence="2" type="ORF">QO015_003577</name>
</gene>
<dbReference type="InterPro" id="IPR012349">
    <property type="entry name" value="Split_barrel_FMN-bd"/>
</dbReference>
<dbReference type="InterPro" id="IPR052917">
    <property type="entry name" value="Stress-Dev_Protein"/>
</dbReference>
<accession>A0ABU0MAI7</accession>
<feature type="domain" description="General stress protein FMN-binding split barrel" evidence="1">
    <location>
        <begin position="15"/>
        <end position="160"/>
    </location>
</feature>
<organism evidence="2 3">
    <name type="scientific">Kaistia geumhonensis</name>
    <dbReference type="NCBI Taxonomy" id="410839"/>
    <lineage>
        <taxon>Bacteria</taxon>
        <taxon>Pseudomonadati</taxon>
        <taxon>Pseudomonadota</taxon>
        <taxon>Alphaproteobacteria</taxon>
        <taxon>Hyphomicrobiales</taxon>
        <taxon>Kaistiaceae</taxon>
        <taxon>Kaistia</taxon>
    </lineage>
</organism>
<dbReference type="RefSeq" id="WP_266283365.1">
    <property type="nucleotide sequence ID" value="NZ_JAPKNF010000003.1"/>
</dbReference>
<protein>
    <submittedName>
        <fullName evidence="2">General stress protein 26</fullName>
    </submittedName>
</protein>
<dbReference type="InterPro" id="IPR038725">
    <property type="entry name" value="YdaG_split_barrel_FMN-bd"/>
</dbReference>
<dbReference type="Proteomes" id="UP001223743">
    <property type="component" value="Unassembled WGS sequence"/>
</dbReference>
<dbReference type="SUPFAM" id="SSF50475">
    <property type="entry name" value="FMN-binding split barrel"/>
    <property type="match status" value="1"/>
</dbReference>
<comment type="caution">
    <text evidence="2">The sequence shown here is derived from an EMBL/GenBank/DDBJ whole genome shotgun (WGS) entry which is preliminary data.</text>
</comment>
<name>A0ABU0MAI7_9HYPH</name>
<dbReference type="Gene3D" id="2.30.110.10">
    <property type="entry name" value="Electron Transport, Fmn-binding Protein, Chain A"/>
    <property type="match status" value="1"/>
</dbReference>
<sequence length="172" mass="19066">MTANSPDVTNDPAARDKVFELVADARIAMMASLGEGGRWHARPMATGKEPLEGALWFLTDAGSGKIEELEQEPSVLLSYSDEDKQNYVSISGTATISRERDKIHALWSEPARIWFPDGPDDPKIALIRVEPEIAEYWDAPSSTMVHLYGYAKMMLTGEPPNEVADNKTVVFR</sequence>
<dbReference type="PANTHER" id="PTHR34818:SF1">
    <property type="entry name" value="PROTEIN BLI-3"/>
    <property type="match status" value="1"/>
</dbReference>
<dbReference type="Pfam" id="PF16242">
    <property type="entry name" value="Pyrid_ox_like"/>
    <property type="match status" value="1"/>
</dbReference>
<evidence type="ECO:0000313" key="3">
    <source>
        <dbReference type="Proteomes" id="UP001223743"/>
    </source>
</evidence>
<dbReference type="PANTHER" id="PTHR34818">
    <property type="entry name" value="PROTEIN BLI-3"/>
    <property type="match status" value="1"/>
</dbReference>
<evidence type="ECO:0000313" key="2">
    <source>
        <dbReference type="EMBL" id="MDQ0517964.1"/>
    </source>
</evidence>
<evidence type="ECO:0000259" key="1">
    <source>
        <dbReference type="Pfam" id="PF16242"/>
    </source>
</evidence>
<proteinExistence type="predicted"/>
<keyword evidence="3" id="KW-1185">Reference proteome</keyword>